<evidence type="ECO:0000313" key="2">
    <source>
        <dbReference type="Proteomes" id="UP000516117"/>
    </source>
</evidence>
<proteinExistence type="predicted"/>
<evidence type="ECO:0008006" key="3">
    <source>
        <dbReference type="Google" id="ProtNLM"/>
    </source>
</evidence>
<dbReference type="EMBL" id="CP060789">
    <property type="protein sequence ID" value="QNP54847.1"/>
    <property type="molecule type" value="Genomic_DNA"/>
</dbReference>
<protein>
    <recommendedName>
        <fullName evidence="3">Tetratricopeptide repeat protein</fullName>
    </recommendedName>
</protein>
<evidence type="ECO:0000313" key="1">
    <source>
        <dbReference type="EMBL" id="QNP54847.1"/>
    </source>
</evidence>
<accession>A0A7H0H2T1</accession>
<dbReference type="Proteomes" id="UP000516117">
    <property type="component" value="Chromosome"/>
</dbReference>
<sequence>MLEALDRLTEDQVRGSRGVRFVVGQCERLQGVSGYERDEVFALFRAARRLDPADAEALQWRERLLRRAEARLEFLPGLETLRGRVRVQLAGLLADSGRSEEALSLIVEALLVLDGERFAMATRDWRATWLSVEIEPAYDLAIRLAVVQSETSLARDLIVRSRAAGVVSPGTELPHRRPTLGDVPLVPPPRFRFLDGEVSSLGEGAPCLFC</sequence>
<reference evidence="1 2" key="1">
    <citation type="submission" date="2020-08" db="EMBL/GenBank/DDBJ databases">
        <title>Genome sequence of Tessaracoccus defluvii JCM 17540T.</title>
        <authorList>
            <person name="Hyun D.-W."/>
            <person name="Bae J.-W."/>
        </authorList>
    </citation>
    <scope>NUCLEOTIDE SEQUENCE [LARGE SCALE GENOMIC DNA]</scope>
    <source>
        <strain evidence="1 2">JCM 17540</strain>
    </source>
</reference>
<keyword evidence="2" id="KW-1185">Reference proteome</keyword>
<dbReference type="AlphaFoldDB" id="A0A7H0H2T1"/>
<name>A0A7H0H2T1_9ACTN</name>
<organism evidence="1 2">
    <name type="scientific">Tessaracoccus defluvii</name>
    <dbReference type="NCBI Taxonomy" id="1285901"/>
    <lineage>
        <taxon>Bacteria</taxon>
        <taxon>Bacillati</taxon>
        <taxon>Actinomycetota</taxon>
        <taxon>Actinomycetes</taxon>
        <taxon>Propionibacteriales</taxon>
        <taxon>Propionibacteriaceae</taxon>
        <taxon>Tessaracoccus</taxon>
    </lineage>
</organism>
<dbReference type="RefSeq" id="WP_187719983.1">
    <property type="nucleotide sequence ID" value="NZ_CP060789.1"/>
</dbReference>
<dbReference type="KEGG" id="tdf:H9L22_11100"/>
<gene>
    <name evidence="1" type="ORF">H9L22_11100</name>
</gene>